<name>A0A7S3HX03_9SPIT</name>
<proteinExistence type="predicted"/>
<keyword evidence="1" id="KW-0812">Transmembrane</keyword>
<evidence type="ECO:0000313" key="2">
    <source>
        <dbReference type="EMBL" id="CAE0306903.1"/>
    </source>
</evidence>
<feature type="transmembrane region" description="Helical" evidence="1">
    <location>
        <begin position="59"/>
        <end position="79"/>
    </location>
</feature>
<evidence type="ECO:0000256" key="1">
    <source>
        <dbReference type="SAM" id="Phobius"/>
    </source>
</evidence>
<dbReference type="AlphaFoldDB" id="A0A7S3HX03"/>
<dbReference type="EMBL" id="HBIE01005752">
    <property type="protein sequence ID" value="CAE0306903.1"/>
    <property type="molecule type" value="Transcribed_RNA"/>
</dbReference>
<protein>
    <submittedName>
        <fullName evidence="2">Uncharacterized protein</fullName>
    </submittedName>
</protein>
<keyword evidence="1" id="KW-0472">Membrane</keyword>
<organism evidence="2">
    <name type="scientific">Favella ehrenbergii</name>
    <dbReference type="NCBI Taxonomy" id="182087"/>
    <lineage>
        <taxon>Eukaryota</taxon>
        <taxon>Sar</taxon>
        <taxon>Alveolata</taxon>
        <taxon>Ciliophora</taxon>
        <taxon>Intramacronucleata</taxon>
        <taxon>Spirotrichea</taxon>
        <taxon>Choreotrichia</taxon>
        <taxon>Tintinnida</taxon>
        <taxon>Xystonellidae</taxon>
        <taxon>Favella</taxon>
    </lineage>
</organism>
<gene>
    <name evidence="2" type="ORF">FEHR0123_LOCUS1810</name>
</gene>
<accession>A0A7S3HX03</accession>
<keyword evidence="1" id="KW-1133">Transmembrane helix</keyword>
<feature type="transmembrane region" description="Helical" evidence="1">
    <location>
        <begin position="21"/>
        <end position="39"/>
    </location>
</feature>
<sequence length="99" mass="11159">MPLVCTFVNFWVSKIVFKASHGFLLLPVGLVYGYLNYTTTKAQGKPVYHFLTWEDETSFLIYGGLTLACLCSYFIMACISQAIKQPDRWGSQPGHAKTQ</sequence>
<reference evidence="2" key="1">
    <citation type="submission" date="2021-01" db="EMBL/GenBank/DDBJ databases">
        <authorList>
            <person name="Corre E."/>
            <person name="Pelletier E."/>
            <person name="Niang G."/>
            <person name="Scheremetjew M."/>
            <person name="Finn R."/>
            <person name="Kale V."/>
            <person name="Holt S."/>
            <person name="Cochrane G."/>
            <person name="Meng A."/>
            <person name="Brown T."/>
            <person name="Cohen L."/>
        </authorList>
    </citation>
    <scope>NUCLEOTIDE SEQUENCE</scope>
    <source>
        <strain evidence="2">Fehren 1</strain>
    </source>
</reference>